<gene>
    <name evidence="1" type="ORF">H3H36_02455</name>
</gene>
<dbReference type="AlphaFoldDB" id="A0A7W2EE10"/>
<accession>A0A7W2EE10</accession>
<reference evidence="1 2" key="1">
    <citation type="submission" date="2020-07" db="EMBL/GenBank/DDBJ databases">
        <title>Novel species isolated from subtropical streams in China.</title>
        <authorList>
            <person name="Lu H."/>
        </authorList>
    </citation>
    <scope>NUCLEOTIDE SEQUENCE [LARGE SCALE GENOMIC DNA]</scope>
    <source>
        <strain evidence="1 2">FT3S</strain>
    </source>
</reference>
<dbReference type="Proteomes" id="UP000566711">
    <property type="component" value="Unassembled WGS sequence"/>
</dbReference>
<sequence>MRTKHYSVASCFSSFMLPYVLFVPDFETRKKAVMTCCLGWNISLFPGVAEREVHIERIWRMVAADTKEVHPPGLENGFKQDLRTLVNLKADLFPWLLTNIPQADLIQGDGNDVLNIATGSGDTEKIEIAWCPDPIGLPLVIDFLKSIQRDTAAQVERLAQARLAAGVLTDIDSTRMTTAYCMQRANLIGYRRVLTIWRSTQPAPSVKRVLGHWQGVLDEIERDTQTVLNILVSCR</sequence>
<organism evidence="1 2">
    <name type="scientific">Rugamonas fusca</name>
    <dbReference type="NCBI Taxonomy" id="2758568"/>
    <lineage>
        <taxon>Bacteria</taxon>
        <taxon>Pseudomonadati</taxon>
        <taxon>Pseudomonadota</taxon>
        <taxon>Betaproteobacteria</taxon>
        <taxon>Burkholderiales</taxon>
        <taxon>Oxalobacteraceae</taxon>
        <taxon>Telluria group</taxon>
        <taxon>Rugamonas</taxon>
    </lineage>
</organism>
<dbReference type="EMBL" id="JACEZS010000001">
    <property type="protein sequence ID" value="MBA5604222.1"/>
    <property type="molecule type" value="Genomic_DNA"/>
</dbReference>
<name>A0A7W2EE10_9BURK</name>
<comment type="caution">
    <text evidence="1">The sequence shown here is derived from an EMBL/GenBank/DDBJ whole genome shotgun (WGS) entry which is preliminary data.</text>
</comment>
<evidence type="ECO:0000313" key="1">
    <source>
        <dbReference type="EMBL" id="MBA5604222.1"/>
    </source>
</evidence>
<evidence type="ECO:0000313" key="2">
    <source>
        <dbReference type="Proteomes" id="UP000566711"/>
    </source>
</evidence>
<proteinExistence type="predicted"/>
<protein>
    <submittedName>
        <fullName evidence="1">Uncharacterized protein</fullName>
    </submittedName>
</protein>
<keyword evidence="2" id="KW-1185">Reference proteome</keyword>